<dbReference type="EMBL" id="GEDG01032678">
    <property type="protein sequence ID" value="JAP10685.1"/>
    <property type="molecule type" value="Transcribed_RNA"/>
</dbReference>
<protein>
    <submittedName>
        <fullName evidence="2">Putative ovule protein</fullName>
    </submittedName>
</protein>
<reference evidence="2" key="1">
    <citation type="submission" date="2015-12" db="EMBL/GenBank/DDBJ databases">
        <title>Gene expression during late stages of embryo sac development: a critical building block for successful pollen-pistil interactions.</title>
        <authorList>
            <person name="Liu Y."/>
            <person name="Joly V."/>
            <person name="Sabar M."/>
            <person name="Matton D.P."/>
        </authorList>
    </citation>
    <scope>NUCLEOTIDE SEQUENCE</scope>
</reference>
<dbReference type="AlphaFoldDB" id="A0A0V0GS94"/>
<accession>A0A0V0GS94</accession>
<name>A0A0V0GS94_SOLCH</name>
<feature type="region of interest" description="Disordered" evidence="1">
    <location>
        <begin position="57"/>
        <end position="82"/>
    </location>
</feature>
<evidence type="ECO:0000256" key="1">
    <source>
        <dbReference type="SAM" id="MobiDB-lite"/>
    </source>
</evidence>
<sequence length="82" mass="9177">MLETLCRSYFSLVEVIYCAESFLLVQATTTTTTYPVNPTRWGLGEVECTQTLPLPRRGREAVSKRPSAQVPQIQVKGEENSV</sequence>
<proteinExistence type="predicted"/>
<evidence type="ECO:0000313" key="2">
    <source>
        <dbReference type="EMBL" id="JAP10685.1"/>
    </source>
</evidence>
<organism evidence="2">
    <name type="scientific">Solanum chacoense</name>
    <name type="common">Chaco potato</name>
    <dbReference type="NCBI Taxonomy" id="4108"/>
    <lineage>
        <taxon>Eukaryota</taxon>
        <taxon>Viridiplantae</taxon>
        <taxon>Streptophyta</taxon>
        <taxon>Embryophyta</taxon>
        <taxon>Tracheophyta</taxon>
        <taxon>Spermatophyta</taxon>
        <taxon>Magnoliopsida</taxon>
        <taxon>eudicotyledons</taxon>
        <taxon>Gunneridae</taxon>
        <taxon>Pentapetalae</taxon>
        <taxon>asterids</taxon>
        <taxon>lamiids</taxon>
        <taxon>Solanales</taxon>
        <taxon>Solanaceae</taxon>
        <taxon>Solanoideae</taxon>
        <taxon>Solaneae</taxon>
        <taxon>Solanum</taxon>
    </lineage>
</organism>